<accession>I0YJ16</accession>
<protein>
    <submittedName>
        <fullName evidence="1">Uncharacterized protein</fullName>
    </submittedName>
</protein>
<dbReference type="KEGG" id="csl:COCSUDRAFT_54962"/>
<sequence length="78" mass="9007">MIVRVRVDHIINLKSLTSNYPDFALWYSRSMAAIVIPQPGWDFLDTMPAVGGYQLECHQDGGNQYRRGWGPPEYMQFT</sequence>
<dbReference type="Proteomes" id="UP000007264">
    <property type="component" value="Unassembled WGS sequence"/>
</dbReference>
<dbReference type="GeneID" id="17036296"/>
<dbReference type="RefSeq" id="XP_005642929.1">
    <property type="nucleotide sequence ID" value="XM_005642872.1"/>
</dbReference>
<gene>
    <name evidence="1" type="ORF">COCSUDRAFT_54962</name>
</gene>
<dbReference type="EMBL" id="AGSI01000024">
    <property type="protein sequence ID" value="EIE18385.1"/>
    <property type="molecule type" value="Genomic_DNA"/>
</dbReference>
<evidence type="ECO:0000313" key="2">
    <source>
        <dbReference type="Proteomes" id="UP000007264"/>
    </source>
</evidence>
<proteinExistence type="predicted"/>
<comment type="caution">
    <text evidence="1">The sequence shown here is derived from an EMBL/GenBank/DDBJ whole genome shotgun (WGS) entry which is preliminary data.</text>
</comment>
<evidence type="ECO:0000313" key="1">
    <source>
        <dbReference type="EMBL" id="EIE18385.1"/>
    </source>
</evidence>
<organism evidence="1 2">
    <name type="scientific">Coccomyxa subellipsoidea (strain C-169)</name>
    <name type="common">Green microalga</name>
    <dbReference type="NCBI Taxonomy" id="574566"/>
    <lineage>
        <taxon>Eukaryota</taxon>
        <taxon>Viridiplantae</taxon>
        <taxon>Chlorophyta</taxon>
        <taxon>core chlorophytes</taxon>
        <taxon>Trebouxiophyceae</taxon>
        <taxon>Trebouxiophyceae incertae sedis</taxon>
        <taxon>Coccomyxaceae</taxon>
        <taxon>Coccomyxa</taxon>
        <taxon>Coccomyxa subellipsoidea</taxon>
    </lineage>
</organism>
<reference evidence="1 2" key="1">
    <citation type="journal article" date="2012" name="Genome Biol.">
        <title>The genome of the polar eukaryotic microalga coccomyxa subellipsoidea reveals traits of cold adaptation.</title>
        <authorList>
            <person name="Blanc G."/>
            <person name="Agarkova I."/>
            <person name="Grimwood J."/>
            <person name="Kuo A."/>
            <person name="Brueggeman A."/>
            <person name="Dunigan D."/>
            <person name="Gurnon J."/>
            <person name="Ladunga I."/>
            <person name="Lindquist E."/>
            <person name="Lucas S."/>
            <person name="Pangilinan J."/>
            <person name="Proschold T."/>
            <person name="Salamov A."/>
            <person name="Schmutz J."/>
            <person name="Weeks D."/>
            <person name="Yamada T."/>
            <person name="Claverie J.M."/>
            <person name="Grigoriev I."/>
            <person name="Van Etten J."/>
            <person name="Lomsadze A."/>
            <person name="Borodovsky M."/>
        </authorList>
    </citation>
    <scope>NUCLEOTIDE SEQUENCE [LARGE SCALE GENOMIC DNA]</scope>
    <source>
        <strain evidence="1 2">C-169</strain>
    </source>
</reference>
<name>I0YJ16_COCSC</name>
<dbReference type="AlphaFoldDB" id="I0YJ16"/>
<keyword evidence="2" id="KW-1185">Reference proteome</keyword>